<evidence type="ECO:0000256" key="7">
    <source>
        <dbReference type="ARBA" id="ARBA00044550"/>
    </source>
</evidence>
<name>A0A0R2DMK3_9LACO</name>
<evidence type="ECO:0000256" key="1">
    <source>
        <dbReference type="ARBA" id="ARBA00022741"/>
    </source>
</evidence>
<dbReference type="SMART" id="SM00490">
    <property type="entry name" value="HELICc"/>
    <property type="match status" value="1"/>
</dbReference>
<dbReference type="GO" id="GO:0005737">
    <property type="term" value="C:cytoplasm"/>
    <property type="evidence" value="ECO:0007669"/>
    <property type="project" value="TreeGrafter"/>
</dbReference>
<dbReference type="GO" id="GO:0016787">
    <property type="term" value="F:hydrolase activity"/>
    <property type="evidence" value="ECO:0007669"/>
    <property type="project" value="UniProtKB-KW"/>
</dbReference>
<protein>
    <recommendedName>
        <fullName evidence="6">ATP-dependent DNA helicase RecQ</fullName>
    </recommendedName>
    <alternativeName>
        <fullName evidence="7">DNA 3'-5' helicase RecQ</fullName>
    </alternativeName>
</protein>
<reference evidence="10 11" key="1">
    <citation type="journal article" date="2015" name="Genome Announc.">
        <title>Expanding the biotechnology potential of lactobacilli through comparative genomics of 213 strains and associated genera.</title>
        <authorList>
            <person name="Sun Z."/>
            <person name="Harris H.M."/>
            <person name="McCann A."/>
            <person name="Guo C."/>
            <person name="Argimon S."/>
            <person name="Zhang W."/>
            <person name="Yang X."/>
            <person name="Jeffery I.B."/>
            <person name="Cooney J.C."/>
            <person name="Kagawa T.F."/>
            <person name="Liu W."/>
            <person name="Song Y."/>
            <person name="Salvetti E."/>
            <person name="Wrobel A."/>
            <person name="Rasinkangas P."/>
            <person name="Parkhill J."/>
            <person name="Rea M.C."/>
            <person name="O'Sullivan O."/>
            <person name="Ritari J."/>
            <person name="Douillard F.P."/>
            <person name="Paul Ross R."/>
            <person name="Yang R."/>
            <person name="Briner A.E."/>
            <person name="Felis G.E."/>
            <person name="de Vos W.M."/>
            <person name="Barrangou R."/>
            <person name="Klaenhammer T.R."/>
            <person name="Caufield P.W."/>
            <person name="Cui Y."/>
            <person name="Zhang H."/>
            <person name="O'Toole P.W."/>
        </authorList>
    </citation>
    <scope>NUCLEOTIDE SEQUENCE [LARGE SCALE GENOMIC DNA]</scope>
    <source>
        <strain evidence="10 11">DSM 21376</strain>
    </source>
</reference>
<evidence type="ECO:0000256" key="2">
    <source>
        <dbReference type="ARBA" id="ARBA00022801"/>
    </source>
</evidence>
<evidence type="ECO:0000256" key="3">
    <source>
        <dbReference type="ARBA" id="ARBA00022806"/>
    </source>
</evidence>
<dbReference type="InterPro" id="IPR014001">
    <property type="entry name" value="Helicase_ATP-bd"/>
</dbReference>
<evidence type="ECO:0000313" key="11">
    <source>
        <dbReference type="Proteomes" id="UP000050961"/>
    </source>
</evidence>
<dbReference type="PROSITE" id="PS51192">
    <property type="entry name" value="HELICASE_ATP_BIND_1"/>
    <property type="match status" value="1"/>
</dbReference>
<evidence type="ECO:0000256" key="6">
    <source>
        <dbReference type="ARBA" id="ARBA00044535"/>
    </source>
</evidence>
<evidence type="ECO:0000256" key="4">
    <source>
        <dbReference type="ARBA" id="ARBA00022840"/>
    </source>
</evidence>
<dbReference type="GO" id="GO:0005524">
    <property type="term" value="F:ATP binding"/>
    <property type="evidence" value="ECO:0007669"/>
    <property type="project" value="UniProtKB-KW"/>
</dbReference>
<dbReference type="AlphaFoldDB" id="A0A0R2DMK3"/>
<comment type="caution">
    <text evidence="10">The sequence shown here is derived from an EMBL/GenBank/DDBJ whole genome shotgun (WGS) entry which is preliminary data.</text>
</comment>
<dbReference type="NCBIfam" id="TIGR00614">
    <property type="entry name" value="recQ_fam"/>
    <property type="match status" value="1"/>
</dbReference>
<sequence length="488" mass="55333">MVKKMKNSDERLKAALKKYFGFSEFRSGQKEIIDNLLAHKSTLAILPTGTGKSLCYQLVGKISRKPVVIISPLISLMQDQVEQLRFAGEKKVVALTSALPFTHKQYVVNHLAQFDFIYLAPEMLNKEELVAALLKLDLALLVVDEAHCISKWGPDFRPDYLALGALRKYLHFPVTLALTATATKKVADDIRKSLFETEKISVIRHSVDRPNIFLAVEKVTSQNAKNLKLIQLVKRLKTPGLIYFSSKKKADEIADLLRQKTRLNVSSYHAGLSGIDRYAIQQQFMRGKLDIVCATSAFGMGVNKKDIRYVIHYHLPADLESYLQEIGRAGRDGGQSIAVLLYQKSDADLQRSLIEKTLPENEMIQYYMDNAQRLTGRVGEQGELLDYYRKQGLSSEKIKQLFSERRRDRKSNLSEILAYINTVGCRRDYIKKYFGEKSKSQHNALCCQLIGDQIPFEQLALTNSEVLTGSKVSQNGGYNRIIKKLFNL</sequence>
<evidence type="ECO:0000256" key="5">
    <source>
        <dbReference type="ARBA" id="ARBA00023125"/>
    </source>
</evidence>
<dbReference type="SUPFAM" id="SSF52540">
    <property type="entry name" value="P-loop containing nucleoside triphosphate hydrolases"/>
    <property type="match status" value="1"/>
</dbReference>
<evidence type="ECO:0000313" key="10">
    <source>
        <dbReference type="EMBL" id="KRN05441.1"/>
    </source>
</evidence>
<keyword evidence="11" id="KW-1185">Reference proteome</keyword>
<dbReference type="CDD" id="cd17920">
    <property type="entry name" value="DEXHc_RecQ"/>
    <property type="match status" value="1"/>
</dbReference>
<dbReference type="EMBL" id="AYZF01000017">
    <property type="protein sequence ID" value="KRN05441.1"/>
    <property type="molecule type" value="Genomic_DNA"/>
</dbReference>
<dbReference type="Pfam" id="PF00270">
    <property type="entry name" value="DEAD"/>
    <property type="match status" value="1"/>
</dbReference>
<evidence type="ECO:0000259" key="8">
    <source>
        <dbReference type="PROSITE" id="PS51192"/>
    </source>
</evidence>
<dbReference type="InterPro" id="IPR004589">
    <property type="entry name" value="DNA_helicase_ATP-dep_RecQ"/>
</dbReference>
<dbReference type="Pfam" id="PF00271">
    <property type="entry name" value="Helicase_C"/>
    <property type="match status" value="1"/>
</dbReference>
<dbReference type="SMART" id="SM00487">
    <property type="entry name" value="DEXDc"/>
    <property type="match status" value="1"/>
</dbReference>
<keyword evidence="4" id="KW-0067">ATP-binding</keyword>
<dbReference type="InterPro" id="IPR002464">
    <property type="entry name" value="DNA/RNA_helicase_DEAH_CS"/>
</dbReference>
<evidence type="ECO:0000259" key="9">
    <source>
        <dbReference type="PROSITE" id="PS51194"/>
    </source>
</evidence>
<keyword evidence="1" id="KW-0547">Nucleotide-binding</keyword>
<dbReference type="GO" id="GO:0043138">
    <property type="term" value="F:3'-5' DNA helicase activity"/>
    <property type="evidence" value="ECO:0007669"/>
    <property type="project" value="TreeGrafter"/>
</dbReference>
<dbReference type="Gene3D" id="3.40.50.300">
    <property type="entry name" value="P-loop containing nucleotide triphosphate hydrolases"/>
    <property type="match status" value="2"/>
</dbReference>
<dbReference type="GO" id="GO:0006310">
    <property type="term" value="P:DNA recombination"/>
    <property type="evidence" value="ECO:0007669"/>
    <property type="project" value="InterPro"/>
</dbReference>
<organism evidence="10 11">
    <name type="scientific">Liquorilactobacillus sucicola DSM 21376 = JCM 15457</name>
    <dbReference type="NCBI Taxonomy" id="1423806"/>
    <lineage>
        <taxon>Bacteria</taxon>
        <taxon>Bacillati</taxon>
        <taxon>Bacillota</taxon>
        <taxon>Bacilli</taxon>
        <taxon>Lactobacillales</taxon>
        <taxon>Lactobacillaceae</taxon>
        <taxon>Liquorilactobacillus</taxon>
    </lineage>
</organism>
<feature type="domain" description="Helicase C-terminal" evidence="9">
    <location>
        <begin position="228"/>
        <end position="372"/>
    </location>
</feature>
<proteinExistence type="predicted"/>
<dbReference type="GO" id="GO:0043590">
    <property type="term" value="C:bacterial nucleoid"/>
    <property type="evidence" value="ECO:0007669"/>
    <property type="project" value="TreeGrafter"/>
</dbReference>
<keyword evidence="2" id="KW-0378">Hydrolase</keyword>
<keyword evidence="5" id="KW-0238">DNA-binding</keyword>
<dbReference type="GO" id="GO:0030894">
    <property type="term" value="C:replisome"/>
    <property type="evidence" value="ECO:0007669"/>
    <property type="project" value="TreeGrafter"/>
</dbReference>
<gene>
    <name evidence="10" type="ORF">FD15_GL001996</name>
</gene>
<accession>A0A0R2DMK3</accession>
<dbReference type="GO" id="GO:0009378">
    <property type="term" value="F:four-way junction helicase activity"/>
    <property type="evidence" value="ECO:0007669"/>
    <property type="project" value="TreeGrafter"/>
</dbReference>
<keyword evidence="3 10" id="KW-0347">Helicase</keyword>
<dbReference type="InterPro" id="IPR001650">
    <property type="entry name" value="Helicase_C-like"/>
</dbReference>
<dbReference type="PROSITE" id="PS51194">
    <property type="entry name" value="HELICASE_CTER"/>
    <property type="match status" value="1"/>
</dbReference>
<dbReference type="InterPro" id="IPR027417">
    <property type="entry name" value="P-loop_NTPase"/>
</dbReference>
<dbReference type="PATRIC" id="fig|1423806.3.peg.2032"/>
<dbReference type="GO" id="GO:0003677">
    <property type="term" value="F:DNA binding"/>
    <property type="evidence" value="ECO:0007669"/>
    <property type="project" value="UniProtKB-KW"/>
</dbReference>
<dbReference type="STRING" id="1423806.FD15_GL001996"/>
<dbReference type="PANTHER" id="PTHR13710:SF84">
    <property type="entry name" value="ATP-DEPENDENT DNA HELICASE RECS-RELATED"/>
    <property type="match status" value="1"/>
</dbReference>
<feature type="domain" description="Helicase ATP-binding" evidence="8">
    <location>
        <begin position="33"/>
        <end position="200"/>
    </location>
</feature>
<dbReference type="Proteomes" id="UP000050961">
    <property type="component" value="Unassembled WGS sequence"/>
</dbReference>
<dbReference type="eggNOG" id="COG0514">
    <property type="taxonomic scope" value="Bacteria"/>
</dbReference>
<dbReference type="InterPro" id="IPR032284">
    <property type="entry name" value="RecQ_Zn-bd"/>
</dbReference>
<dbReference type="Pfam" id="PF16124">
    <property type="entry name" value="RecQ_Zn_bind"/>
    <property type="match status" value="1"/>
</dbReference>
<dbReference type="GO" id="GO:0006281">
    <property type="term" value="P:DNA repair"/>
    <property type="evidence" value="ECO:0007669"/>
    <property type="project" value="TreeGrafter"/>
</dbReference>
<dbReference type="PANTHER" id="PTHR13710">
    <property type="entry name" value="DNA HELICASE RECQ FAMILY MEMBER"/>
    <property type="match status" value="1"/>
</dbReference>
<dbReference type="PROSITE" id="PS00690">
    <property type="entry name" value="DEAH_ATP_HELICASE"/>
    <property type="match status" value="1"/>
</dbReference>
<dbReference type="InterPro" id="IPR011545">
    <property type="entry name" value="DEAD/DEAH_box_helicase_dom"/>
</dbReference>